<dbReference type="NCBIfam" id="NF010480">
    <property type="entry name" value="PRK13905.1"/>
    <property type="match status" value="1"/>
</dbReference>
<keyword evidence="13 16" id="KW-0131">Cell cycle</keyword>
<evidence type="ECO:0000256" key="12">
    <source>
        <dbReference type="ARBA" id="ARBA00023002"/>
    </source>
</evidence>
<evidence type="ECO:0000256" key="13">
    <source>
        <dbReference type="ARBA" id="ARBA00023306"/>
    </source>
</evidence>
<feature type="active site" description="Proton donor" evidence="16">
    <location>
        <position position="226"/>
    </location>
</feature>
<evidence type="ECO:0000256" key="5">
    <source>
        <dbReference type="ARBA" id="ARBA00022490"/>
    </source>
</evidence>
<comment type="cofactor">
    <cofactor evidence="1 16">
        <name>FAD</name>
        <dbReference type="ChEBI" id="CHEBI:57692"/>
    </cofactor>
</comment>
<protein>
    <recommendedName>
        <fullName evidence="16">UDP-N-acetylenolpyruvoylglucosamine reductase</fullName>
        <ecNumber evidence="16">1.3.1.98</ecNumber>
    </recommendedName>
    <alternativeName>
        <fullName evidence="16">UDP-N-acetylmuramate dehydrogenase</fullName>
    </alternativeName>
</protein>
<evidence type="ECO:0000256" key="2">
    <source>
        <dbReference type="ARBA" id="ARBA00003921"/>
    </source>
</evidence>
<evidence type="ECO:0000256" key="11">
    <source>
        <dbReference type="ARBA" id="ARBA00022984"/>
    </source>
</evidence>
<keyword evidence="19" id="KW-1185">Reference proteome</keyword>
<evidence type="ECO:0000256" key="1">
    <source>
        <dbReference type="ARBA" id="ARBA00001974"/>
    </source>
</evidence>
<dbReference type="InterPro" id="IPR011601">
    <property type="entry name" value="MurB_C"/>
</dbReference>
<reference evidence="18 19" key="1">
    <citation type="journal article" date="2019" name="Sci. Rep.">
        <title>Sulfobacillus thermotolerans: new insights into resistance and metabolic capacities of acidophilic chemolithotrophs.</title>
        <authorList>
            <person name="Panyushkina A.E."/>
            <person name="Babenko V.V."/>
            <person name="Nikitina A.S."/>
            <person name="Selezneva O.V."/>
            <person name="Tsaplina I.A."/>
            <person name="Letarova M.A."/>
            <person name="Kostryukova E.S."/>
            <person name="Letarov A.V."/>
        </authorList>
    </citation>
    <scope>NUCLEOTIDE SEQUENCE [LARGE SCALE GENOMIC DNA]</scope>
    <source>
        <strain evidence="18 19">Kr1</strain>
    </source>
</reference>
<comment type="function">
    <text evidence="2 16">Cell wall formation.</text>
</comment>
<dbReference type="InterPro" id="IPR006094">
    <property type="entry name" value="Oxid_FAD_bind_N"/>
</dbReference>
<evidence type="ECO:0000256" key="3">
    <source>
        <dbReference type="ARBA" id="ARBA00004496"/>
    </source>
</evidence>
<feature type="active site" evidence="16">
    <location>
        <position position="296"/>
    </location>
</feature>
<evidence type="ECO:0000256" key="9">
    <source>
        <dbReference type="ARBA" id="ARBA00022857"/>
    </source>
</evidence>
<dbReference type="Pfam" id="PF01565">
    <property type="entry name" value="FAD_binding_4"/>
    <property type="match status" value="1"/>
</dbReference>
<keyword evidence="9 16" id="KW-0521">NADP</keyword>
<comment type="similarity">
    <text evidence="16">Belongs to the MurB family.</text>
</comment>
<evidence type="ECO:0000256" key="14">
    <source>
        <dbReference type="ARBA" id="ARBA00023316"/>
    </source>
</evidence>
<comment type="subcellular location">
    <subcellularLocation>
        <location evidence="3 16">Cytoplasm</location>
    </subcellularLocation>
</comment>
<evidence type="ECO:0000259" key="17">
    <source>
        <dbReference type="PROSITE" id="PS51387"/>
    </source>
</evidence>
<evidence type="ECO:0000256" key="16">
    <source>
        <dbReference type="HAMAP-Rule" id="MF_00037"/>
    </source>
</evidence>
<dbReference type="Proteomes" id="UP000325292">
    <property type="component" value="Chromosome"/>
</dbReference>
<name>A0ABM6RVM8_9FIRM</name>
<organism evidence="18 19">
    <name type="scientific">Sulfobacillus thermotolerans</name>
    <dbReference type="NCBI Taxonomy" id="338644"/>
    <lineage>
        <taxon>Bacteria</taxon>
        <taxon>Bacillati</taxon>
        <taxon>Bacillota</taxon>
        <taxon>Clostridia</taxon>
        <taxon>Eubacteriales</taxon>
        <taxon>Clostridiales Family XVII. Incertae Sedis</taxon>
        <taxon>Sulfobacillus</taxon>
    </lineage>
</organism>
<dbReference type="Gene3D" id="3.90.78.10">
    <property type="entry name" value="UDP-N-acetylenolpyruvoylglucosamine reductase, C-terminal domain"/>
    <property type="match status" value="1"/>
</dbReference>
<dbReference type="Gene3D" id="3.30.465.10">
    <property type="match status" value="1"/>
</dbReference>
<dbReference type="SUPFAM" id="SSF56176">
    <property type="entry name" value="FAD-binding/transporter-associated domain-like"/>
    <property type="match status" value="1"/>
</dbReference>
<evidence type="ECO:0000256" key="8">
    <source>
        <dbReference type="ARBA" id="ARBA00022827"/>
    </source>
</evidence>
<keyword evidence="7 16" id="KW-0285">Flavoprotein</keyword>
<evidence type="ECO:0000256" key="7">
    <source>
        <dbReference type="ARBA" id="ARBA00022630"/>
    </source>
</evidence>
<dbReference type="InterPro" id="IPR016166">
    <property type="entry name" value="FAD-bd_PCMH"/>
</dbReference>
<dbReference type="Pfam" id="PF02873">
    <property type="entry name" value="MurB_C"/>
    <property type="match status" value="1"/>
</dbReference>
<dbReference type="InterPro" id="IPR036318">
    <property type="entry name" value="FAD-bd_PCMH-like_sf"/>
</dbReference>
<keyword evidence="14 16" id="KW-0961">Cell wall biogenesis/degradation</keyword>
<evidence type="ECO:0000313" key="18">
    <source>
        <dbReference type="EMBL" id="AUW95547.1"/>
    </source>
</evidence>
<keyword evidence="8 16" id="KW-0274">FAD</keyword>
<evidence type="ECO:0000313" key="19">
    <source>
        <dbReference type="Proteomes" id="UP000325292"/>
    </source>
</evidence>
<proteinExistence type="inferred from homology"/>
<dbReference type="InterPro" id="IPR016167">
    <property type="entry name" value="FAD-bd_PCMH_sub1"/>
</dbReference>
<evidence type="ECO:0000256" key="10">
    <source>
        <dbReference type="ARBA" id="ARBA00022960"/>
    </source>
</evidence>
<dbReference type="HAMAP" id="MF_00037">
    <property type="entry name" value="MurB"/>
    <property type="match status" value="1"/>
</dbReference>
<evidence type="ECO:0000256" key="15">
    <source>
        <dbReference type="ARBA" id="ARBA00048914"/>
    </source>
</evidence>
<comment type="catalytic activity">
    <reaction evidence="15 16">
        <text>UDP-N-acetyl-alpha-D-muramate + NADP(+) = UDP-N-acetyl-3-O-(1-carboxyvinyl)-alpha-D-glucosamine + NADPH + H(+)</text>
        <dbReference type="Rhea" id="RHEA:12248"/>
        <dbReference type="ChEBI" id="CHEBI:15378"/>
        <dbReference type="ChEBI" id="CHEBI:57783"/>
        <dbReference type="ChEBI" id="CHEBI:58349"/>
        <dbReference type="ChEBI" id="CHEBI:68483"/>
        <dbReference type="ChEBI" id="CHEBI:70757"/>
        <dbReference type="EC" id="1.3.1.98"/>
    </reaction>
</comment>
<dbReference type="PANTHER" id="PTHR21071">
    <property type="entry name" value="UDP-N-ACETYLENOLPYRUVOYLGLUCOSAMINE REDUCTASE"/>
    <property type="match status" value="1"/>
</dbReference>
<comment type="pathway">
    <text evidence="4 16">Cell wall biogenesis; peptidoglycan biosynthesis.</text>
</comment>
<dbReference type="InterPro" id="IPR016169">
    <property type="entry name" value="FAD-bd_PCMH_sub2"/>
</dbReference>
<dbReference type="PROSITE" id="PS51387">
    <property type="entry name" value="FAD_PCMH"/>
    <property type="match status" value="1"/>
</dbReference>
<keyword evidence="10 16" id="KW-0133">Cell shape</keyword>
<evidence type="ECO:0000256" key="4">
    <source>
        <dbReference type="ARBA" id="ARBA00004752"/>
    </source>
</evidence>
<dbReference type="EC" id="1.3.1.98" evidence="16"/>
<gene>
    <name evidence="16" type="primary">murB</name>
    <name evidence="18" type="ORF">BXT84_10935</name>
</gene>
<accession>A0ABM6RVM8</accession>
<dbReference type="Gene3D" id="3.30.43.10">
    <property type="entry name" value="Uridine Diphospho-n-acetylenolpyruvylglucosamine Reductase, domain 2"/>
    <property type="match status" value="1"/>
</dbReference>
<sequence length="327" mass="35864">MDAERVAQELRRLDVGAVQQEEPLARHTSFRIGGPAAIYLQPPNQEALVRALDWVHREAVPYFVLGQGTNVLVSDQGLDAVVLSPSRALRYVDTKGDQLIAGAGVLLTKLAHRAHQAGLGGMEFAVSIPGTLGGALVMNAGAHGTEMKDVVRQLVVWEPGVGVRLVSSTEADFAYRSSAFMRQKWIALEAQIELTPKDPGEILSTMRHHMEYRKRTQPVGDPNAGSVFKNPPNDYAGRLIESLGAKGWRLGDAEVSQVHANFIVNRGHATAHDVLGLMRRLRHEVYARYAVQLRPEVRWIGPGEGGFEATWENLWCEAGKGLTEPCE</sequence>
<keyword evidence="6 16" id="KW-0132">Cell division</keyword>
<dbReference type="InterPro" id="IPR036635">
    <property type="entry name" value="MurB_C_sf"/>
</dbReference>
<dbReference type="NCBIfam" id="TIGR00179">
    <property type="entry name" value="murB"/>
    <property type="match status" value="1"/>
</dbReference>
<dbReference type="SUPFAM" id="SSF56194">
    <property type="entry name" value="Uridine diphospho-N-Acetylenolpyruvylglucosamine reductase, MurB, C-terminal domain"/>
    <property type="match status" value="1"/>
</dbReference>
<keyword evidence="11 16" id="KW-0573">Peptidoglycan synthesis</keyword>
<feature type="active site" evidence="16">
    <location>
        <position position="176"/>
    </location>
</feature>
<evidence type="ECO:0000256" key="6">
    <source>
        <dbReference type="ARBA" id="ARBA00022618"/>
    </source>
</evidence>
<keyword evidence="12 16" id="KW-0560">Oxidoreductase</keyword>
<keyword evidence="5 16" id="KW-0963">Cytoplasm</keyword>
<dbReference type="InterPro" id="IPR003170">
    <property type="entry name" value="MurB"/>
</dbReference>
<dbReference type="PANTHER" id="PTHR21071:SF4">
    <property type="entry name" value="UDP-N-ACETYLENOLPYRUVOYLGLUCOSAMINE REDUCTASE"/>
    <property type="match status" value="1"/>
</dbReference>
<feature type="domain" description="FAD-binding PCMH-type" evidence="17">
    <location>
        <begin position="31"/>
        <end position="197"/>
    </location>
</feature>
<dbReference type="EMBL" id="CP019454">
    <property type="protein sequence ID" value="AUW95547.1"/>
    <property type="molecule type" value="Genomic_DNA"/>
</dbReference>